<dbReference type="GO" id="GO:0003677">
    <property type="term" value="F:DNA binding"/>
    <property type="evidence" value="ECO:0007669"/>
    <property type="project" value="InterPro"/>
</dbReference>
<dbReference type="EMBL" id="MVIT01000050">
    <property type="protein sequence ID" value="OOV45241.1"/>
    <property type="molecule type" value="Genomic_DNA"/>
</dbReference>
<name>A0A1T1DWL6_9LEPT</name>
<dbReference type="GeneID" id="34316826"/>
<dbReference type="CDD" id="cd00093">
    <property type="entry name" value="HTH_XRE"/>
    <property type="match status" value="1"/>
</dbReference>
<evidence type="ECO:0000313" key="3">
    <source>
        <dbReference type="Proteomes" id="UP000191008"/>
    </source>
</evidence>
<dbReference type="RefSeq" id="WP_004755080.1">
    <property type="nucleotide sequence ID" value="NZ_MVIT01000050.1"/>
</dbReference>
<protein>
    <submittedName>
        <fullName evidence="2">Transcriptional regulator</fullName>
    </submittedName>
</protein>
<dbReference type="Proteomes" id="UP000191008">
    <property type="component" value="Unassembled WGS sequence"/>
</dbReference>
<reference evidence="2 3" key="1">
    <citation type="submission" date="2017-02" db="EMBL/GenBank/DDBJ databases">
        <title>Comparative genomic analysis of Brazilian Leptospira kirschneri strains of different serogroups.</title>
        <authorList>
            <person name="Moreno L.Z."/>
            <person name="Miraglia F."/>
            <person name="Kremer F.S."/>
            <person name="Eslabao M.R."/>
            <person name="Lilenbaum W."/>
            <person name="Dellagostin O.A."/>
            <person name="Moreno A.M."/>
        </authorList>
    </citation>
    <scope>NUCLEOTIDE SEQUENCE [LARGE SCALE GENOMIC DNA]</scope>
    <source>
        <strain evidence="2 3">M110/06</strain>
    </source>
</reference>
<evidence type="ECO:0000259" key="1">
    <source>
        <dbReference type="PROSITE" id="PS50943"/>
    </source>
</evidence>
<dbReference type="AlphaFoldDB" id="A0A1T1DWL6"/>
<accession>A0A1T1DWL6</accession>
<evidence type="ECO:0000313" key="2">
    <source>
        <dbReference type="EMBL" id="OOV45241.1"/>
    </source>
</evidence>
<dbReference type="PROSITE" id="PS50943">
    <property type="entry name" value="HTH_CROC1"/>
    <property type="match status" value="1"/>
</dbReference>
<sequence>MSEIEIRNRINIALKFLKEIRGFNQNQIAQKLAVTPGTITRLRNGENTLTESMALLFEYIFGISSKWLIYEEGEMLFFPANIGEKEDIDFLHKIYNRKGMKILIENLLRLSDRDLAVIQVTVEKLNS</sequence>
<organism evidence="2 3">
    <name type="scientific">Leptospira kirschneri serovar Pomona</name>
    <dbReference type="NCBI Taxonomy" id="561005"/>
    <lineage>
        <taxon>Bacteria</taxon>
        <taxon>Pseudomonadati</taxon>
        <taxon>Spirochaetota</taxon>
        <taxon>Spirochaetia</taxon>
        <taxon>Leptospirales</taxon>
        <taxon>Leptospiraceae</taxon>
        <taxon>Leptospira</taxon>
    </lineage>
</organism>
<dbReference type="InterPro" id="IPR001387">
    <property type="entry name" value="Cro/C1-type_HTH"/>
</dbReference>
<feature type="domain" description="HTH cro/C1-type" evidence="1">
    <location>
        <begin position="14"/>
        <end position="68"/>
    </location>
</feature>
<dbReference type="Gene3D" id="1.10.260.40">
    <property type="entry name" value="lambda repressor-like DNA-binding domains"/>
    <property type="match status" value="1"/>
</dbReference>
<gene>
    <name evidence="2" type="ORF">B1J93_04875</name>
</gene>
<comment type="caution">
    <text evidence="2">The sequence shown here is derived from an EMBL/GenBank/DDBJ whole genome shotgun (WGS) entry which is preliminary data.</text>
</comment>
<proteinExistence type="predicted"/>
<dbReference type="SUPFAM" id="SSF47413">
    <property type="entry name" value="lambda repressor-like DNA-binding domains"/>
    <property type="match status" value="1"/>
</dbReference>
<dbReference type="InterPro" id="IPR010982">
    <property type="entry name" value="Lambda_DNA-bd_dom_sf"/>
</dbReference>